<evidence type="ECO:0000313" key="1">
    <source>
        <dbReference type="EMBL" id="KAI5676557.1"/>
    </source>
</evidence>
<dbReference type="Proteomes" id="UP001060085">
    <property type="component" value="Linkage Group LG02"/>
</dbReference>
<comment type="caution">
    <text evidence="1">The sequence shown here is derived from an EMBL/GenBank/DDBJ whole genome shotgun (WGS) entry which is preliminary data.</text>
</comment>
<keyword evidence="2" id="KW-1185">Reference proteome</keyword>
<name>A0ACC0BVD3_CATRO</name>
<reference evidence="2" key="1">
    <citation type="journal article" date="2023" name="Nat. Plants">
        <title>Single-cell RNA sequencing provides a high-resolution roadmap for understanding the multicellular compartmentation of specialized metabolism.</title>
        <authorList>
            <person name="Sun S."/>
            <person name="Shen X."/>
            <person name="Li Y."/>
            <person name="Li Y."/>
            <person name="Wang S."/>
            <person name="Li R."/>
            <person name="Zhang H."/>
            <person name="Shen G."/>
            <person name="Guo B."/>
            <person name="Wei J."/>
            <person name="Xu J."/>
            <person name="St-Pierre B."/>
            <person name="Chen S."/>
            <person name="Sun C."/>
        </authorList>
    </citation>
    <scope>NUCLEOTIDE SEQUENCE [LARGE SCALE GENOMIC DNA]</scope>
</reference>
<proteinExistence type="predicted"/>
<dbReference type="EMBL" id="CM044702">
    <property type="protein sequence ID" value="KAI5676557.1"/>
    <property type="molecule type" value="Genomic_DNA"/>
</dbReference>
<accession>A0ACC0BVD3</accession>
<organism evidence="1 2">
    <name type="scientific">Catharanthus roseus</name>
    <name type="common">Madagascar periwinkle</name>
    <name type="synonym">Vinca rosea</name>
    <dbReference type="NCBI Taxonomy" id="4058"/>
    <lineage>
        <taxon>Eukaryota</taxon>
        <taxon>Viridiplantae</taxon>
        <taxon>Streptophyta</taxon>
        <taxon>Embryophyta</taxon>
        <taxon>Tracheophyta</taxon>
        <taxon>Spermatophyta</taxon>
        <taxon>Magnoliopsida</taxon>
        <taxon>eudicotyledons</taxon>
        <taxon>Gunneridae</taxon>
        <taxon>Pentapetalae</taxon>
        <taxon>asterids</taxon>
        <taxon>lamiids</taxon>
        <taxon>Gentianales</taxon>
        <taxon>Apocynaceae</taxon>
        <taxon>Rauvolfioideae</taxon>
        <taxon>Vinceae</taxon>
        <taxon>Catharanthinae</taxon>
        <taxon>Catharanthus</taxon>
    </lineage>
</organism>
<evidence type="ECO:0000313" key="2">
    <source>
        <dbReference type="Proteomes" id="UP001060085"/>
    </source>
</evidence>
<gene>
    <name evidence="1" type="ORF">M9H77_07507</name>
</gene>
<sequence length="268" mass="30387">MTSASLVECNRHRTPKRSNFSRALIPLVVKSLSFDTTVKNRQSVSNHSRCSKCNDLPTTVGVVLLKLLQVKLPLKLLRSNCLMVDKSLVWKRRRDSEEMVLKRLKIAEKSNRRSGGRDDWAKRKKLRIRSSKIKVQGAKRQNINRLRAPDRSELILEENMIWKKVSANAQVSSAAGKSERIKTHQYSFYTLNLKEHVMQHGAAQTKPGSPKRGYRNQVPASSSQYQANTIRALDYKQPHSHITGQNRLQTPRAPTRSALGLTSVPCPS</sequence>
<protein>
    <submittedName>
        <fullName evidence="1">Uncharacterized protein</fullName>
    </submittedName>
</protein>